<dbReference type="Proteomes" id="UP000283077">
    <property type="component" value="Unassembled WGS sequence"/>
</dbReference>
<keyword evidence="4" id="KW-1185">Reference proteome</keyword>
<dbReference type="EMBL" id="SACS01000006">
    <property type="protein sequence ID" value="RVU40113.1"/>
    <property type="molecule type" value="Genomic_DNA"/>
</dbReference>
<name>A0A437R078_9GAMM</name>
<dbReference type="InterPro" id="IPR000994">
    <property type="entry name" value="Pept_M24"/>
</dbReference>
<evidence type="ECO:0000259" key="2">
    <source>
        <dbReference type="Pfam" id="PF01321"/>
    </source>
</evidence>
<feature type="domain" description="Creatinase N-terminal" evidence="2">
    <location>
        <begin position="18"/>
        <end position="150"/>
    </location>
</feature>
<dbReference type="Gene3D" id="3.40.350.10">
    <property type="entry name" value="Creatinase/prolidase N-terminal domain"/>
    <property type="match status" value="1"/>
</dbReference>
<evidence type="ECO:0000313" key="3">
    <source>
        <dbReference type="EMBL" id="RVU40113.1"/>
    </source>
</evidence>
<dbReference type="Pfam" id="PF00557">
    <property type="entry name" value="Peptidase_M24"/>
    <property type="match status" value="1"/>
</dbReference>
<dbReference type="Gene3D" id="3.90.230.10">
    <property type="entry name" value="Creatinase/methionine aminopeptidase superfamily"/>
    <property type="match status" value="1"/>
</dbReference>
<dbReference type="Pfam" id="PF01321">
    <property type="entry name" value="Creatinase_N"/>
    <property type="match status" value="1"/>
</dbReference>
<dbReference type="OrthoDB" id="9806388at2"/>
<feature type="domain" description="Peptidase M24" evidence="1">
    <location>
        <begin position="158"/>
        <end position="360"/>
    </location>
</feature>
<dbReference type="InterPro" id="IPR000587">
    <property type="entry name" value="Creatinase_N"/>
</dbReference>
<dbReference type="PANTHER" id="PTHR46112:SF3">
    <property type="entry name" value="AMINOPEPTIDASE YPDF"/>
    <property type="match status" value="1"/>
</dbReference>
<dbReference type="SUPFAM" id="SSF53092">
    <property type="entry name" value="Creatinase/prolidase N-terminal domain"/>
    <property type="match status" value="1"/>
</dbReference>
<dbReference type="InterPro" id="IPR050659">
    <property type="entry name" value="Peptidase_M24B"/>
</dbReference>
<dbReference type="SUPFAM" id="SSF55920">
    <property type="entry name" value="Creatinase/aminopeptidase"/>
    <property type="match status" value="1"/>
</dbReference>
<evidence type="ECO:0000313" key="4">
    <source>
        <dbReference type="Proteomes" id="UP000283077"/>
    </source>
</evidence>
<dbReference type="RefSeq" id="WP_127698442.1">
    <property type="nucleotide sequence ID" value="NZ_SACS01000006.1"/>
</dbReference>
<sequence length="377" mass="41092">MNTGIPMLAPLQPQFANRLAAFRQAMQQANQQAALIFGAENLRYLVNYAGEAACVVLTQHSVALITDYRFEAQARQECAVAQNGCRVICRDRDQQRLGEALALEFAAQQVSRVWYEAESVSVQQWQLLQQDLSAFHFSPCLPVLTSLRMVKDDWEVVQIQRAAQIADAALAQTLPLLQPGITEIDFATELEYRLKKLGAEALSFATIVGFGARSALPHALPGTQRLKKGDLILVDFGAVVNGYRSDMTRSYVAGKADLLQLQLFQAVQQAQQAALKAVKAGVSASALFAISDQVLQRSEFGRYAGPGLGHGVGLQLHEQPFLSPGNELKLPAGAVVTIEPGVYLPNYGGLRLEDDVLVTAHGYLQLTKAPQQFALEC</sequence>
<dbReference type="InterPro" id="IPR036005">
    <property type="entry name" value="Creatinase/aminopeptidase-like"/>
</dbReference>
<reference evidence="3 4" key="1">
    <citation type="submission" date="2019-01" db="EMBL/GenBank/DDBJ databases">
        <authorList>
            <person name="Chen W.-M."/>
        </authorList>
    </citation>
    <scope>NUCLEOTIDE SEQUENCE [LARGE SCALE GENOMIC DNA]</scope>
    <source>
        <strain evidence="3 4">KYPC3</strain>
    </source>
</reference>
<dbReference type="PANTHER" id="PTHR46112">
    <property type="entry name" value="AMINOPEPTIDASE"/>
    <property type="match status" value="1"/>
</dbReference>
<dbReference type="InterPro" id="IPR029149">
    <property type="entry name" value="Creatin/AminoP/Spt16_N"/>
</dbReference>
<accession>A0A437R078</accession>
<protein>
    <submittedName>
        <fullName evidence="3">M24 family metallopeptidase</fullName>
    </submittedName>
</protein>
<organism evidence="3 4">
    <name type="scientific">Rheinheimera riviphila</name>
    <dbReference type="NCBI Taxonomy" id="1834037"/>
    <lineage>
        <taxon>Bacteria</taxon>
        <taxon>Pseudomonadati</taxon>
        <taxon>Pseudomonadota</taxon>
        <taxon>Gammaproteobacteria</taxon>
        <taxon>Chromatiales</taxon>
        <taxon>Chromatiaceae</taxon>
        <taxon>Rheinheimera</taxon>
    </lineage>
</organism>
<proteinExistence type="predicted"/>
<evidence type="ECO:0000259" key="1">
    <source>
        <dbReference type="Pfam" id="PF00557"/>
    </source>
</evidence>
<gene>
    <name evidence="3" type="ORF">EOE67_07630</name>
</gene>
<comment type="caution">
    <text evidence="3">The sequence shown here is derived from an EMBL/GenBank/DDBJ whole genome shotgun (WGS) entry which is preliminary data.</text>
</comment>
<dbReference type="AlphaFoldDB" id="A0A437R078"/>